<dbReference type="GeneID" id="43529579"/>
<proteinExistence type="predicted"/>
<geneLocation type="plasmid" evidence="2 3">
    <name>pMRAD08</name>
</geneLocation>
<organism evidence="2 3">
    <name type="scientific">Methylobacterium radiotolerans (strain ATCC 27329 / DSM 1819 / JCM 2831 / NBRC 15690 / NCIMB 10815 / 0-1)</name>
    <dbReference type="NCBI Taxonomy" id="426355"/>
    <lineage>
        <taxon>Bacteria</taxon>
        <taxon>Pseudomonadati</taxon>
        <taxon>Pseudomonadota</taxon>
        <taxon>Alphaproteobacteria</taxon>
        <taxon>Hyphomicrobiales</taxon>
        <taxon>Methylobacteriaceae</taxon>
        <taxon>Methylobacterium</taxon>
    </lineage>
</organism>
<accession>B1MAC9</accession>
<dbReference type="RefSeq" id="WP_012327520.1">
    <property type="nucleotide sequence ID" value="NC_010507.1"/>
</dbReference>
<evidence type="ECO:0000313" key="2">
    <source>
        <dbReference type="EMBL" id="ACB28454.1"/>
    </source>
</evidence>
<dbReference type="Proteomes" id="UP000006589">
    <property type="component" value="Plasmid pMRAD08"/>
</dbReference>
<protein>
    <submittedName>
        <fullName evidence="2">Uncharacterized protein</fullName>
    </submittedName>
</protein>
<evidence type="ECO:0000313" key="3">
    <source>
        <dbReference type="Proteomes" id="UP000006589"/>
    </source>
</evidence>
<name>B1MAC9_METRJ</name>
<keyword evidence="2" id="KW-0614">Plasmid</keyword>
<reference evidence="2 3" key="1">
    <citation type="submission" date="2008-03" db="EMBL/GenBank/DDBJ databases">
        <title>Complete sequence of plasmid8 of Methylobacterium radiotolerans JCM 2831.</title>
        <authorList>
            <consortium name="US DOE Joint Genome Institute"/>
            <person name="Copeland A."/>
            <person name="Lucas S."/>
            <person name="Lapidus A."/>
            <person name="Glavina del Rio T."/>
            <person name="Dalin E."/>
            <person name="Tice H."/>
            <person name="Bruce D."/>
            <person name="Goodwin L."/>
            <person name="Pitluck S."/>
            <person name="Kiss H."/>
            <person name="Brettin T."/>
            <person name="Detter J.C."/>
            <person name="Han C."/>
            <person name="Kuske C.R."/>
            <person name="Schmutz J."/>
            <person name="Larimer F."/>
            <person name="Land M."/>
            <person name="Hauser L."/>
            <person name="Kyrpides N."/>
            <person name="Mikhailova N."/>
            <person name="Marx C.J."/>
            <person name="Richardson P."/>
        </authorList>
    </citation>
    <scope>NUCLEOTIDE SEQUENCE [LARGE SCALE GENOMIC DNA]</scope>
    <source>
        <strain evidence="3">ATCC 27329 / DSM 1819 / JCM 2831 / NBRC 15690 / NCIMB 10815 / 0-1</strain>
        <plasmid evidence="3">Plasmid pMRAD08</plasmid>
    </source>
</reference>
<sequence length="151" mass="17173">MAEHDAIKHRFTERLKAKQEENRALRIQQAEFAEQSFAPIIETLNAISEAVREQGNPKINVNLNAMAQDDSGYYYLSVYFNRININKNVIIKLKTPPDGRVKFLVSGLDGEARKHLFEPMGRGRVTDTEIDLNRSHEIGEALEIFAADLFA</sequence>
<feature type="coiled-coil region" evidence="1">
    <location>
        <begin position="8"/>
        <end position="35"/>
    </location>
</feature>
<keyword evidence="1" id="KW-0175">Coiled coil</keyword>
<dbReference type="AlphaFoldDB" id="B1MAC9"/>
<gene>
    <name evidence="2" type="ordered locus">Mrad2831_6542</name>
</gene>
<evidence type="ECO:0000256" key="1">
    <source>
        <dbReference type="SAM" id="Coils"/>
    </source>
</evidence>
<dbReference type="HOGENOM" id="CLU_1729264_0_0_5"/>
<dbReference type="KEGG" id="mrd:Mrad2831_6542"/>
<dbReference type="EMBL" id="CP001009">
    <property type="protein sequence ID" value="ACB28454.1"/>
    <property type="molecule type" value="Genomic_DNA"/>
</dbReference>